<dbReference type="EMBL" id="MU005638">
    <property type="protein sequence ID" value="KAF2676207.1"/>
    <property type="molecule type" value="Genomic_DNA"/>
</dbReference>
<evidence type="ECO:0000313" key="1">
    <source>
        <dbReference type="EMBL" id="KAF2676207.1"/>
    </source>
</evidence>
<dbReference type="Proteomes" id="UP000799291">
    <property type="component" value="Unassembled WGS sequence"/>
</dbReference>
<reference evidence="1" key="1">
    <citation type="journal article" date="2020" name="Stud. Mycol.">
        <title>101 Dothideomycetes genomes: a test case for predicting lifestyles and emergence of pathogens.</title>
        <authorList>
            <person name="Haridas S."/>
            <person name="Albert R."/>
            <person name="Binder M."/>
            <person name="Bloem J."/>
            <person name="Labutti K."/>
            <person name="Salamov A."/>
            <person name="Andreopoulos B."/>
            <person name="Baker S."/>
            <person name="Barry K."/>
            <person name="Bills G."/>
            <person name="Bluhm B."/>
            <person name="Cannon C."/>
            <person name="Castanera R."/>
            <person name="Culley D."/>
            <person name="Daum C."/>
            <person name="Ezra D."/>
            <person name="Gonzalez J."/>
            <person name="Henrissat B."/>
            <person name="Kuo A."/>
            <person name="Liang C."/>
            <person name="Lipzen A."/>
            <person name="Lutzoni F."/>
            <person name="Magnuson J."/>
            <person name="Mondo S."/>
            <person name="Nolan M."/>
            <person name="Ohm R."/>
            <person name="Pangilinan J."/>
            <person name="Park H.-J."/>
            <person name="Ramirez L."/>
            <person name="Alfaro M."/>
            <person name="Sun H."/>
            <person name="Tritt A."/>
            <person name="Yoshinaga Y."/>
            <person name="Zwiers L.-H."/>
            <person name="Turgeon B."/>
            <person name="Goodwin S."/>
            <person name="Spatafora J."/>
            <person name="Crous P."/>
            <person name="Grigoriev I."/>
        </authorList>
    </citation>
    <scope>NUCLEOTIDE SEQUENCE</scope>
    <source>
        <strain evidence="1">CBS 122367</strain>
    </source>
</reference>
<accession>A0A6G1ID95</accession>
<organism evidence="1 2">
    <name type="scientific">Lentithecium fluviatile CBS 122367</name>
    <dbReference type="NCBI Taxonomy" id="1168545"/>
    <lineage>
        <taxon>Eukaryota</taxon>
        <taxon>Fungi</taxon>
        <taxon>Dikarya</taxon>
        <taxon>Ascomycota</taxon>
        <taxon>Pezizomycotina</taxon>
        <taxon>Dothideomycetes</taxon>
        <taxon>Pleosporomycetidae</taxon>
        <taxon>Pleosporales</taxon>
        <taxon>Massarineae</taxon>
        <taxon>Lentitheciaceae</taxon>
        <taxon>Lentithecium</taxon>
    </lineage>
</organism>
<protein>
    <submittedName>
        <fullName evidence="1">Uncharacterized protein</fullName>
    </submittedName>
</protein>
<name>A0A6G1ID95_9PLEO</name>
<keyword evidence="2" id="KW-1185">Reference proteome</keyword>
<dbReference type="AlphaFoldDB" id="A0A6G1ID95"/>
<gene>
    <name evidence="1" type="ORF">K458DRAFT_410679</name>
</gene>
<evidence type="ECO:0000313" key="2">
    <source>
        <dbReference type="Proteomes" id="UP000799291"/>
    </source>
</evidence>
<proteinExistence type="predicted"/>
<sequence length="165" mass="18513">MPRQLVPDFQHFRLFTALFQSTLYSSVSDPCDEKVHLRSPVQFSPLNYQYNIKEDPQVSSVGVLLCSLRETMKPCLETQLSLRFGQHNILWVPKEVQEVSFITGFREIHDLFLSVQGMSTSSNDTNRSITLLATSGSRRATISICGSPSSDHRAIRAHNPTKGSA</sequence>